<sequence length="379" mass="40544">MAIDLFGPELRQRREAAGLSLSQLAAGVPCNKGTLSKIESGKARPGELVARRCDEILVAGGLLAELARADRTRAKMAAPRDQPTPAGGLRHPPEMLLPALEEAIRDLRGMGRRLAAPAVLPMVSAQFELLTELGDVGVLPGYYAEYASWLAQESGQPRQALDWLKETTRLAGLFGDRDLGAYAVVRRAELMLPGDHLGAAELAAGVRRRPGLSFRVLALAAHTEARGRARYGDERACQAALEEAAGFLTAAPETELLGPTSVGDLGAAVRGWCLYDLGRTAESAGLLETALTTVRPDGLRARGLLTARLARAHLRADRLEEARRTASRALGLVARTHSASTYDQLRELSGDLGEWSRHAPARELRAEIATALRGLPLTG</sequence>
<dbReference type="InterPro" id="IPR011990">
    <property type="entry name" value="TPR-like_helical_dom_sf"/>
</dbReference>
<dbReference type="PROSITE" id="PS50943">
    <property type="entry name" value="HTH_CROC1"/>
    <property type="match status" value="1"/>
</dbReference>
<dbReference type="GO" id="GO:0003677">
    <property type="term" value="F:DNA binding"/>
    <property type="evidence" value="ECO:0007669"/>
    <property type="project" value="InterPro"/>
</dbReference>
<dbReference type="Gene3D" id="1.10.260.40">
    <property type="entry name" value="lambda repressor-like DNA-binding domains"/>
    <property type="match status" value="1"/>
</dbReference>
<feature type="region of interest" description="Disordered" evidence="1">
    <location>
        <begin position="73"/>
        <end position="93"/>
    </location>
</feature>
<dbReference type="CDD" id="cd00093">
    <property type="entry name" value="HTH_XRE"/>
    <property type="match status" value="1"/>
</dbReference>
<dbReference type="OrthoDB" id="5184419at2"/>
<dbReference type="AlphaFoldDB" id="A0A5M3VXD3"/>
<dbReference type="SUPFAM" id="SSF47413">
    <property type="entry name" value="lambda repressor-like DNA-binding domains"/>
    <property type="match status" value="1"/>
</dbReference>
<reference evidence="3 4" key="1">
    <citation type="submission" date="2019-10" db="EMBL/GenBank/DDBJ databases">
        <title>Whole genome shotgun sequence of Acrocarpospora corrugata NBRC 13972.</title>
        <authorList>
            <person name="Ichikawa N."/>
            <person name="Kimura A."/>
            <person name="Kitahashi Y."/>
            <person name="Komaki H."/>
            <person name="Oguchi A."/>
        </authorList>
    </citation>
    <scope>NUCLEOTIDE SEQUENCE [LARGE SCALE GENOMIC DNA]</scope>
    <source>
        <strain evidence="3 4">NBRC 13972</strain>
    </source>
</reference>
<proteinExistence type="predicted"/>
<protein>
    <recommendedName>
        <fullName evidence="2">HTH cro/C1-type domain-containing protein</fullName>
    </recommendedName>
</protein>
<dbReference type="RefSeq" id="WP_155335480.1">
    <property type="nucleotide sequence ID" value="NZ_BAAABN010000042.1"/>
</dbReference>
<comment type="caution">
    <text evidence="3">The sequence shown here is derived from an EMBL/GenBank/DDBJ whole genome shotgun (WGS) entry which is preliminary data.</text>
</comment>
<dbReference type="Pfam" id="PF13560">
    <property type="entry name" value="HTH_31"/>
    <property type="match status" value="1"/>
</dbReference>
<evidence type="ECO:0000313" key="3">
    <source>
        <dbReference type="EMBL" id="GER99067.1"/>
    </source>
</evidence>
<dbReference type="SMART" id="SM00530">
    <property type="entry name" value="HTH_XRE"/>
    <property type="match status" value="1"/>
</dbReference>
<keyword evidence="4" id="KW-1185">Reference proteome</keyword>
<feature type="domain" description="HTH cro/C1-type" evidence="2">
    <location>
        <begin position="10"/>
        <end position="45"/>
    </location>
</feature>
<dbReference type="EMBL" id="BLAD01000038">
    <property type="protein sequence ID" value="GER99067.1"/>
    <property type="molecule type" value="Genomic_DNA"/>
</dbReference>
<dbReference type="InterPro" id="IPR001387">
    <property type="entry name" value="Cro/C1-type_HTH"/>
</dbReference>
<evidence type="ECO:0000259" key="2">
    <source>
        <dbReference type="PROSITE" id="PS50943"/>
    </source>
</evidence>
<name>A0A5M3VXD3_9ACTN</name>
<organism evidence="3 4">
    <name type="scientific">Acrocarpospora corrugata</name>
    <dbReference type="NCBI Taxonomy" id="35763"/>
    <lineage>
        <taxon>Bacteria</taxon>
        <taxon>Bacillati</taxon>
        <taxon>Actinomycetota</taxon>
        <taxon>Actinomycetes</taxon>
        <taxon>Streptosporangiales</taxon>
        <taxon>Streptosporangiaceae</taxon>
        <taxon>Acrocarpospora</taxon>
    </lineage>
</organism>
<dbReference type="InterPro" id="IPR010982">
    <property type="entry name" value="Lambda_DNA-bd_dom_sf"/>
</dbReference>
<accession>A0A5M3VXD3</accession>
<dbReference type="SUPFAM" id="SSF48452">
    <property type="entry name" value="TPR-like"/>
    <property type="match status" value="1"/>
</dbReference>
<dbReference type="Proteomes" id="UP000334990">
    <property type="component" value="Unassembled WGS sequence"/>
</dbReference>
<evidence type="ECO:0000256" key="1">
    <source>
        <dbReference type="SAM" id="MobiDB-lite"/>
    </source>
</evidence>
<evidence type="ECO:0000313" key="4">
    <source>
        <dbReference type="Proteomes" id="UP000334990"/>
    </source>
</evidence>
<gene>
    <name evidence="3" type="ORF">Acor_11310</name>
</gene>